<evidence type="ECO:0000313" key="2">
    <source>
        <dbReference type="EMBL" id="KGI79322.1"/>
    </source>
</evidence>
<feature type="region of interest" description="Disordered" evidence="1">
    <location>
        <begin position="148"/>
        <end position="205"/>
    </location>
</feature>
<accession>A0ABR4WY58</accession>
<evidence type="ECO:0000313" key="3">
    <source>
        <dbReference type="Proteomes" id="UP000029737"/>
    </source>
</evidence>
<organism evidence="2 3">
    <name type="scientific">Actinopolyspora erythraea</name>
    <dbReference type="NCBI Taxonomy" id="414996"/>
    <lineage>
        <taxon>Bacteria</taxon>
        <taxon>Bacillati</taxon>
        <taxon>Actinomycetota</taxon>
        <taxon>Actinomycetes</taxon>
        <taxon>Actinopolysporales</taxon>
        <taxon>Actinopolysporaceae</taxon>
        <taxon>Actinopolyspora</taxon>
    </lineage>
</organism>
<gene>
    <name evidence="2" type="ORF">IL38_23720</name>
</gene>
<evidence type="ECO:0000256" key="1">
    <source>
        <dbReference type="SAM" id="MobiDB-lite"/>
    </source>
</evidence>
<protein>
    <submittedName>
        <fullName evidence="2">Uncharacterized protein</fullName>
    </submittedName>
</protein>
<comment type="caution">
    <text evidence="2">The sequence shown here is derived from an EMBL/GenBank/DDBJ whole genome shotgun (WGS) entry which is preliminary data.</text>
</comment>
<feature type="compositionally biased region" description="Low complexity" evidence="1">
    <location>
        <begin position="154"/>
        <end position="168"/>
    </location>
</feature>
<sequence length="205" mass="23071">MGRKTAITLASDRNAWEQQPGESERMFARFTVYRDLGEGRTLNQTAEILNSTSRKTVTYRSLTEYASRYRWRERAEAFDVDQAAADRARMAKLRKEAVERHRKQGQAMQGRAAQELAQLAVGSLSPNDILRFFAEGARMELAALREPTERTVTSGAEGSSVEVTEVGEWSPEQRRTRLQALEGELARRLGRSSGGDEDEDDRVTG</sequence>
<dbReference type="RefSeq" id="WP_043578766.1">
    <property type="nucleotide sequence ID" value="NZ_KN214181.1"/>
</dbReference>
<feature type="compositionally biased region" description="Acidic residues" evidence="1">
    <location>
        <begin position="195"/>
        <end position="205"/>
    </location>
</feature>
<name>A0ABR4WY58_9ACTN</name>
<proteinExistence type="predicted"/>
<reference evidence="2 3" key="1">
    <citation type="journal article" date="2014" name="PLoS ONE">
        <title>Identification and Characterization of a New Erythromycin Biosynthetic Gene Cluster in Actinopolyspora erythraea YIM90600, a Novel Erythronolide-Producing Halophilic Actinomycete Isolated from Salt Field.</title>
        <authorList>
            <person name="Chen D."/>
            <person name="Feng J."/>
            <person name="Huang L."/>
            <person name="Zhang Q."/>
            <person name="Wu J."/>
            <person name="Zhu X."/>
            <person name="Duan Y."/>
            <person name="Xu Z."/>
        </authorList>
    </citation>
    <scope>NUCLEOTIDE SEQUENCE [LARGE SCALE GENOMIC DNA]</scope>
    <source>
        <strain evidence="2 3">YIM90600</strain>
    </source>
</reference>
<dbReference type="Proteomes" id="UP000029737">
    <property type="component" value="Unassembled WGS sequence"/>
</dbReference>
<dbReference type="EMBL" id="JPMV01000046">
    <property type="protein sequence ID" value="KGI79322.1"/>
    <property type="molecule type" value="Genomic_DNA"/>
</dbReference>
<keyword evidence="3" id="KW-1185">Reference proteome</keyword>